<accession>A0ABR3Z703</accession>
<name>A0ABR3Z703_9PEZI</name>
<comment type="caution">
    <text evidence="2">The sequence shown here is derived from an EMBL/GenBank/DDBJ whole genome shotgun (WGS) entry which is preliminary data.</text>
</comment>
<dbReference type="EMBL" id="JAWDJO010000063">
    <property type="protein sequence ID" value="KAL1896042.1"/>
    <property type="molecule type" value="Genomic_DNA"/>
</dbReference>
<dbReference type="Proteomes" id="UP001583280">
    <property type="component" value="Unassembled WGS sequence"/>
</dbReference>
<evidence type="ECO:0000313" key="3">
    <source>
        <dbReference type="Proteomes" id="UP001583280"/>
    </source>
</evidence>
<reference evidence="2 3" key="1">
    <citation type="journal article" date="2024" name="IMA Fungus">
        <title>IMA Genome - F19 : A genome assembly and annotation guide to empower mycologists, including annotated draft genome sequences of Ceratocystis pirilliformis, Diaporthe australafricana, Fusarium ophioides, Paecilomyces lecythidis, and Sporothrix stenoceras.</title>
        <authorList>
            <person name="Aylward J."/>
            <person name="Wilson A.M."/>
            <person name="Visagie C.M."/>
            <person name="Spraker J."/>
            <person name="Barnes I."/>
            <person name="Buitendag C."/>
            <person name="Ceriani C."/>
            <person name="Del Mar Angel L."/>
            <person name="du Plessis D."/>
            <person name="Fuchs T."/>
            <person name="Gasser K."/>
            <person name="Kramer D."/>
            <person name="Li W."/>
            <person name="Munsamy K."/>
            <person name="Piso A."/>
            <person name="Price J.L."/>
            <person name="Sonnekus B."/>
            <person name="Thomas C."/>
            <person name="van der Nest A."/>
            <person name="van Dijk A."/>
            <person name="van Heerden A."/>
            <person name="van Vuuren N."/>
            <person name="Yilmaz N."/>
            <person name="Duong T.A."/>
            <person name="van der Merwe N.A."/>
            <person name="Wingfield M.J."/>
            <person name="Wingfield B.D."/>
        </authorList>
    </citation>
    <scope>NUCLEOTIDE SEQUENCE [LARGE SCALE GENOMIC DNA]</scope>
    <source>
        <strain evidence="2 3">CMW 12675</strain>
    </source>
</reference>
<keyword evidence="3" id="KW-1185">Reference proteome</keyword>
<protein>
    <submittedName>
        <fullName evidence="2">Uncharacterized protein</fullName>
    </submittedName>
</protein>
<feature type="chain" id="PRO_5047090374" evidence="1">
    <location>
        <begin position="22"/>
        <end position="196"/>
    </location>
</feature>
<evidence type="ECO:0000256" key="1">
    <source>
        <dbReference type="SAM" id="SignalP"/>
    </source>
</evidence>
<organism evidence="2 3">
    <name type="scientific">Ceratocystis pirilliformis</name>
    <dbReference type="NCBI Taxonomy" id="259994"/>
    <lineage>
        <taxon>Eukaryota</taxon>
        <taxon>Fungi</taxon>
        <taxon>Dikarya</taxon>
        <taxon>Ascomycota</taxon>
        <taxon>Pezizomycotina</taxon>
        <taxon>Sordariomycetes</taxon>
        <taxon>Hypocreomycetidae</taxon>
        <taxon>Microascales</taxon>
        <taxon>Ceratocystidaceae</taxon>
        <taxon>Ceratocystis</taxon>
    </lineage>
</organism>
<feature type="signal peptide" evidence="1">
    <location>
        <begin position="1"/>
        <end position="21"/>
    </location>
</feature>
<proteinExistence type="predicted"/>
<gene>
    <name evidence="2" type="ORF">Cpir12675_002957</name>
</gene>
<sequence>MLPSTFYIFAVASSLVGLPSADVPKEQRYSIEQHENGLYFVYSPILKKDPIDIISFAADEDSVTIFVAGEEPKHPNKLSLPEIFRGLCQIEEVDSYSMDSLIFDDLDVPARKAIKSYRESHKIEKTGEINAVPGSDGWKALSELHYYKSAIDMLPERTLDRIIVRTHEWFDEDDKEVLLSDRIHFSFEPVPDEDEE</sequence>
<keyword evidence="1" id="KW-0732">Signal</keyword>
<evidence type="ECO:0000313" key="2">
    <source>
        <dbReference type="EMBL" id="KAL1896042.1"/>
    </source>
</evidence>